<keyword evidence="3 6" id="KW-0812">Transmembrane</keyword>
<keyword evidence="5 6" id="KW-0472">Membrane</keyword>
<name>A0AA40X012_9GAMM</name>
<dbReference type="GO" id="GO:0005886">
    <property type="term" value="C:plasma membrane"/>
    <property type="evidence" value="ECO:0007669"/>
    <property type="project" value="UniProtKB-SubCell"/>
</dbReference>
<dbReference type="Proteomes" id="UP000705283">
    <property type="component" value="Unassembled WGS sequence"/>
</dbReference>
<evidence type="ECO:0000256" key="5">
    <source>
        <dbReference type="ARBA" id="ARBA00023136"/>
    </source>
</evidence>
<dbReference type="NCBIfam" id="NF008580">
    <property type="entry name" value="PRK11539.1"/>
    <property type="match status" value="1"/>
</dbReference>
<organism evidence="8 9">
    <name type="scientific">Rouxiella silvae</name>
    <dbReference type="NCBI Taxonomy" id="1646373"/>
    <lineage>
        <taxon>Bacteria</taxon>
        <taxon>Pseudomonadati</taxon>
        <taxon>Pseudomonadota</taxon>
        <taxon>Gammaproteobacteria</taxon>
        <taxon>Enterobacterales</taxon>
        <taxon>Yersiniaceae</taxon>
        <taxon>Rouxiella</taxon>
    </lineage>
</organism>
<sequence>MKITFTQISLALISGILPLTVLAQLPGLYFCIVLFVVACVAGYLPYCLSKLLCIALMGFLWATANGQQILQQTNNFSGGRQQVIAQINSAFLQREDKHNVVIALKEVNGHRVFPPLSAKVSSVGFPDGYCAGQRWRLTLSLRPVHSQLNLGNFDGQRWAVANRQTLSGRIRSAELISGACSVRQRIISRVQRQTQDLNSMPVLMALAFGERSLIPQKMNNLFKITGTAHLMAISGLHIGVAALIGWLLARGLQFLLPMRWIDYRFPLVVSWLAMLYYTWLSGVNPPAMRAALAITLWLGLRLWRMRCHPWQVWAWGVALLMMQDPLGIVSDSFWLSCFAVAGLIFWFQWAPLPNRFSHRWYWGWLRYAHLQTGMTFLLLPMQIGLFHGLSTASFFANLWAVPIVSLLTVPLVLIALVLSPLPYELSLPVVSSLWSLADASLVWVLYGLEQAEHYWLPLGEGAIGLSLMGWLGVIIWRMGWLFTYPAGVVALFGLMMLWRQSTARENWRVDMLDVGHGLAVLIEKNGRGVLYDTGNRWEGGSQAEMQILPYLQWRNIQIDQIIISHSHMDHHGGTDLVKAAFPKASLRTSFRGNLPCISGQSWQWQELKFSVLWPLALHDYAGNDDSCVVRITDGKFSVLLTGDIERQSETHLVKQSRKSLPVNLLQVPHHGSNTSSIGPFLRASGAEVAIASASRFNVWRLPAQKIKDRYRENAVVWHDTARSGQLSAFFFSNYWVIKGLREQLMPRWYHQWFGVGGDNE</sequence>
<feature type="transmembrane region" description="Helical" evidence="6">
    <location>
        <begin position="325"/>
        <end position="347"/>
    </location>
</feature>
<evidence type="ECO:0000313" key="9">
    <source>
        <dbReference type="Proteomes" id="UP000705283"/>
    </source>
</evidence>
<dbReference type="SUPFAM" id="SSF56281">
    <property type="entry name" value="Metallo-hydrolase/oxidoreductase"/>
    <property type="match status" value="1"/>
</dbReference>
<dbReference type="InterPro" id="IPR004477">
    <property type="entry name" value="ComEC_N"/>
</dbReference>
<dbReference type="CDD" id="cd07731">
    <property type="entry name" value="ComA-like_MBL-fold"/>
    <property type="match status" value="1"/>
</dbReference>
<dbReference type="EMBL" id="JADMKS010000001">
    <property type="protein sequence ID" value="MBF6635672.1"/>
    <property type="molecule type" value="Genomic_DNA"/>
</dbReference>
<reference evidence="8" key="2">
    <citation type="submission" date="2022-09" db="EMBL/GenBank/DDBJ databases">
        <title>Rouxiella aceris sp. nov., isolated from tree sap and emended description of the genus Rhouxiella.</title>
        <authorList>
            <person name="Kim I.S."/>
        </authorList>
    </citation>
    <scope>NUCLEOTIDE SEQUENCE</scope>
    <source>
        <strain evidence="8">SAP-2</strain>
    </source>
</reference>
<feature type="transmembrane region" description="Helical" evidence="6">
    <location>
        <begin position="398"/>
        <end position="419"/>
    </location>
</feature>
<feature type="transmembrane region" description="Helical" evidence="6">
    <location>
        <begin position="286"/>
        <end position="304"/>
    </location>
</feature>
<proteinExistence type="predicted"/>
<dbReference type="PANTHER" id="PTHR30619">
    <property type="entry name" value="DNA INTERNALIZATION/COMPETENCE PROTEIN COMEC/REC2"/>
    <property type="match status" value="1"/>
</dbReference>
<dbReference type="InterPro" id="IPR004797">
    <property type="entry name" value="Competence_ComEC/Rec2"/>
</dbReference>
<feature type="transmembrane region" description="Helical" evidence="6">
    <location>
        <begin position="455"/>
        <end position="476"/>
    </location>
</feature>
<gene>
    <name evidence="8" type="ORF">ITX54_03195</name>
</gene>
<comment type="subcellular location">
    <subcellularLocation>
        <location evidence="1">Cell membrane</location>
        <topology evidence="1">Multi-pass membrane protein</topology>
    </subcellularLocation>
</comment>
<dbReference type="Gene3D" id="3.60.15.10">
    <property type="entry name" value="Ribonuclease Z/Hydroxyacylglutathione hydrolase-like"/>
    <property type="match status" value="1"/>
</dbReference>
<dbReference type="InterPro" id="IPR025405">
    <property type="entry name" value="DUF4131"/>
</dbReference>
<evidence type="ECO:0000256" key="3">
    <source>
        <dbReference type="ARBA" id="ARBA00022692"/>
    </source>
</evidence>
<dbReference type="SMART" id="SM00849">
    <property type="entry name" value="Lactamase_B"/>
    <property type="match status" value="1"/>
</dbReference>
<dbReference type="Pfam" id="PF13567">
    <property type="entry name" value="DUF4131"/>
    <property type="match status" value="1"/>
</dbReference>
<dbReference type="GO" id="GO:0030420">
    <property type="term" value="P:establishment of competence for transformation"/>
    <property type="evidence" value="ECO:0007669"/>
    <property type="project" value="InterPro"/>
</dbReference>
<dbReference type="Pfam" id="PF00753">
    <property type="entry name" value="Lactamase_B"/>
    <property type="match status" value="1"/>
</dbReference>
<feature type="transmembrane region" description="Helical" evidence="6">
    <location>
        <begin position="33"/>
        <end position="62"/>
    </location>
</feature>
<feature type="transmembrane region" description="Helical" evidence="6">
    <location>
        <begin position="226"/>
        <end position="249"/>
    </location>
</feature>
<feature type="domain" description="Metallo-beta-lactamase" evidence="7">
    <location>
        <begin position="516"/>
        <end position="695"/>
    </location>
</feature>
<dbReference type="InterPro" id="IPR036866">
    <property type="entry name" value="RibonucZ/Hydroxyglut_hydro"/>
</dbReference>
<dbReference type="NCBIfam" id="TIGR00360">
    <property type="entry name" value="ComEC_N-term"/>
    <property type="match status" value="1"/>
</dbReference>
<dbReference type="InterPro" id="IPR052159">
    <property type="entry name" value="Competence_DNA_uptake"/>
</dbReference>
<reference evidence="8" key="1">
    <citation type="submission" date="2020-11" db="EMBL/GenBank/DDBJ databases">
        <authorList>
            <person name="Lee S.D."/>
        </authorList>
    </citation>
    <scope>NUCLEOTIDE SEQUENCE</scope>
    <source>
        <strain evidence="8">SAP-2</strain>
    </source>
</reference>
<dbReference type="Pfam" id="PF03772">
    <property type="entry name" value="Competence"/>
    <property type="match status" value="1"/>
</dbReference>
<evidence type="ECO:0000256" key="6">
    <source>
        <dbReference type="SAM" id="Phobius"/>
    </source>
</evidence>
<evidence type="ECO:0000256" key="4">
    <source>
        <dbReference type="ARBA" id="ARBA00022989"/>
    </source>
</evidence>
<evidence type="ECO:0000256" key="2">
    <source>
        <dbReference type="ARBA" id="ARBA00022475"/>
    </source>
</evidence>
<dbReference type="InterPro" id="IPR001279">
    <property type="entry name" value="Metallo-B-lactamas"/>
</dbReference>
<evidence type="ECO:0000256" key="1">
    <source>
        <dbReference type="ARBA" id="ARBA00004651"/>
    </source>
</evidence>
<dbReference type="PANTHER" id="PTHR30619:SF1">
    <property type="entry name" value="RECOMBINATION PROTEIN 2"/>
    <property type="match status" value="1"/>
</dbReference>
<feature type="transmembrane region" description="Helical" evidence="6">
    <location>
        <begin position="367"/>
        <end position="386"/>
    </location>
</feature>
<evidence type="ECO:0000313" key="8">
    <source>
        <dbReference type="EMBL" id="MBF6635672.1"/>
    </source>
</evidence>
<feature type="transmembrane region" description="Helical" evidence="6">
    <location>
        <begin position="261"/>
        <end position="280"/>
    </location>
</feature>
<dbReference type="NCBIfam" id="TIGR00361">
    <property type="entry name" value="ComEC_Rec2"/>
    <property type="match status" value="1"/>
</dbReference>
<feature type="transmembrane region" description="Helical" evidence="6">
    <location>
        <begin position="482"/>
        <end position="498"/>
    </location>
</feature>
<keyword evidence="4 6" id="KW-1133">Transmembrane helix</keyword>
<keyword evidence="2" id="KW-1003">Cell membrane</keyword>
<dbReference type="AlphaFoldDB" id="A0AA40X012"/>
<accession>A0AA40X012</accession>
<comment type="caution">
    <text evidence="8">The sequence shown here is derived from an EMBL/GenBank/DDBJ whole genome shotgun (WGS) entry which is preliminary data.</text>
</comment>
<feature type="transmembrane region" description="Helical" evidence="6">
    <location>
        <begin position="425"/>
        <end position="448"/>
    </location>
</feature>
<evidence type="ECO:0000259" key="7">
    <source>
        <dbReference type="SMART" id="SM00849"/>
    </source>
</evidence>
<dbReference type="InterPro" id="IPR035681">
    <property type="entry name" value="ComA-like_MBL"/>
</dbReference>
<protein>
    <submittedName>
        <fullName evidence="8">ComEC family protein</fullName>
    </submittedName>
</protein>